<dbReference type="InterPro" id="IPR050368">
    <property type="entry name" value="ClC-type_chloride_channel"/>
</dbReference>
<keyword evidence="6 11" id="KW-0472">Membrane</keyword>
<keyword evidence="3 11" id="KW-0812">Transmembrane</keyword>
<dbReference type="RefSeq" id="WP_345275151.1">
    <property type="nucleotide sequence ID" value="NZ_BAABJW010000001.1"/>
</dbReference>
<accession>A0ABP9BWF8</accession>
<evidence type="ECO:0000256" key="8">
    <source>
        <dbReference type="ARBA" id="ARBA00023214"/>
    </source>
</evidence>
<protein>
    <submittedName>
        <fullName evidence="13">Chloride channel protein</fullName>
    </submittedName>
</protein>
<evidence type="ECO:0000256" key="5">
    <source>
        <dbReference type="ARBA" id="ARBA00023065"/>
    </source>
</evidence>
<dbReference type="PANTHER" id="PTHR43427:SF6">
    <property type="entry name" value="CHLORIDE CHANNEL PROTEIN CLC-E"/>
    <property type="match status" value="1"/>
</dbReference>
<organism evidence="13 14">
    <name type="scientific">Litoribaculum gwangyangense</name>
    <dbReference type="NCBI Taxonomy" id="1130722"/>
    <lineage>
        <taxon>Bacteria</taxon>
        <taxon>Pseudomonadati</taxon>
        <taxon>Bacteroidota</taxon>
        <taxon>Flavobacteriia</taxon>
        <taxon>Flavobacteriales</taxon>
        <taxon>Flavobacteriaceae</taxon>
        <taxon>Litoribaculum</taxon>
    </lineage>
</organism>
<feature type="transmembrane region" description="Helical" evidence="11">
    <location>
        <begin position="387"/>
        <end position="408"/>
    </location>
</feature>
<feature type="transmembrane region" description="Helical" evidence="11">
    <location>
        <begin position="273"/>
        <end position="291"/>
    </location>
</feature>
<dbReference type="InterPro" id="IPR000644">
    <property type="entry name" value="CBS_dom"/>
</dbReference>
<sequence>MSFNSKSLLRKFLIWRYKHISERQFIYILSILVGFLAGIGTVTLKNLTHYIRLLFELDFFNNYQNSLYFIFPIIGLVLVYIIKQLWLKKHIGHGISSTLYAISKLNGIIPRYNIFAALITAPLTVGFGGSVGLQGPAVSVGAALGSNAAQLFHMNQKTRMLLIGCAAAGAMASMFKAPIAAIIFAIEIFSLDIAFTSLVPLLLASVSAVVTSYFFLGTDVLLRFELTDKFQINDILFYALLAVVTGFASVYFSKVFFAITNFFKRFESRAKRLLIGAIAIGTILYFIPPLYGEGYGIMNNLLKGDHLSAIGIIPFDLDLSNIWIVIGLLLGISVFKAIAMTTTFGAGGVGGVFIPTLVMGSALGNAFAKIINNIGLDFQVSESNFTLIGMTGLMAGVLHAPLTAIFLIAEITGGYELFVPLMIVSAVSFAITKYYISHSIYTLKLAERGELMTHDKDQNVLMVLDVDKVIETNFITLNPEMKLREILKNAVAKSSRNHFPVVDEDQKFLGVIRLDDIRHIMFDSDLYDKVDAASLMHADAGIINYEEDSMQDIMTKFKTSGAWNLPVIKEGKYFGYISKSKLLTAYRQQLINFTK</sequence>
<dbReference type="InterPro" id="IPR046342">
    <property type="entry name" value="CBS_dom_sf"/>
</dbReference>
<dbReference type="Proteomes" id="UP001501433">
    <property type="component" value="Unassembled WGS sequence"/>
</dbReference>
<feature type="transmembrane region" description="Helical" evidence="11">
    <location>
        <begin position="25"/>
        <end position="43"/>
    </location>
</feature>
<keyword evidence="7" id="KW-0869">Chloride channel</keyword>
<evidence type="ECO:0000256" key="3">
    <source>
        <dbReference type="ARBA" id="ARBA00022692"/>
    </source>
</evidence>
<feature type="transmembrane region" description="Helical" evidence="11">
    <location>
        <begin position="63"/>
        <end position="82"/>
    </location>
</feature>
<dbReference type="SUPFAM" id="SSF54631">
    <property type="entry name" value="CBS-domain pair"/>
    <property type="match status" value="1"/>
</dbReference>
<keyword evidence="14" id="KW-1185">Reference proteome</keyword>
<evidence type="ECO:0000256" key="7">
    <source>
        <dbReference type="ARBA" id="ARBA00023173"/>
    </source>
</evidence>
<dbReference type="PANTHER" id="PTHR43427">
    <property type="entry name" value="CHLORIDE CHANNEL PROTEIN CLC-E"/>
    <property type="match status" value="1"/>
</dbReference>
<reference evidence="14" key="1">
    <citation type="journal article" date="2019" name="Int. J. Syst. Evol. Microbiol.">
        <title>The Global Catalogue of Microorganisms (GCM) 10K type strain sequencing project: providing services to taxonomists for standard genome sequencing and annotation.</title>
        <authorList>
            <consortium name="The Broad Institute Genomics Platform"/>
            <consortium name="The Broad Institute Genome Sequencing Center for Infectious Disease"/>
            <person name="Wu L."/>
            <person name="Ma J."/>
        </authorList>
    </citation>
    <scope>NUCLEOTIDE SEQUENCE [LARGE SCALE GENOMIC DNA]</scope>
    <source>
        <strain evidence="14">JCM 18325</strain>
    </source>
</reference>
<feature type="transmembrane region" description="Helical" evidence="11">
    <location>
        <begin position="346"/>
        <end position="367"/>
    </location>
</feature>
<evidence type="ECO:0000256" key="2">
    <source>
        <dbReference type="ARBA" id="ARBA00022448"/>
    </source>
</evidence>
<evidence type="ECO:0000313" key="13">
    <source>
        <dbReference type="EMBL" id="GAA4800671.1"/>
    </source>
</evidence>
<dbReference type="Gene3D" id="3.10.580.10">
    <property type="entry name" value="CBS-domain"/>
    <property type="match status" value="1"/>
</dbReference>
<dbReference type="Gene3D" id="1.10.3080.10">
    <property type="entry name" value="Clc chloride channel"/>
    <property type="match status" value="1"/>
</dbReference>
<dbReference type="Pfam" id="PF00571">
    <property type="entry name" value="CBS"/>
    <property type="match status" value="1"/>
</dbReference>
<keyword evidence="10" id="KW-0129">CBS domain</keyword>
<evidence type="ECO:0000313" key="14">
    <source>
        <dbReference type="Proteomes" id="UP001501433"/>
    </source>
</evidence>
<dbReference type="Pfam" id="PF00654">
    <property type="entry name" value="Voltage_CLC"/>
    <property type="match status" value="1"/>
</dbReference>
<dbReference type="InterPro" id="IPR001807">
    <property type="entry name" value="ClC"/>
</dbReference>
<feature type="transmembrane region" description="Helical" evidence="11">
    <location>
        <begin position="193"/>
        <end position="215"/>
    </location>
</feature>
<dbReference type="CDD" id="cd00400">
    <property type="entry name" value="Voltage_gated_ClC"/>
    <property type="match status" value="1"/>
</dbReference>
<keyword evidence="4 11" id="KW-1133">Transmembrane helix</keyword>
<feature type="transmembrane region" description="Helical" evidence="11">
    <location>
        <begin position="235"/>
        <end position="252"/>
    </location>
</feature>
<dbReference type="SUPFAM" id="SSF81340">
    <property type="entry name" value="Clc chloride channel"/>
    <property type="match status" value="1"/>
</dbReference>
<evidence type="ECO:0000256" key="6">
    <source>
        <dbReference type="ARBA" id="ARBA00023136"/>
    </source>
</evidence>
<dbReference type="InterPro" id="IPR014743">
    <property type="entry name" value="Cl-channel_core"/>
</dbReference>
<feature type="transmembrane region" description="Helical" evidence="11">
    <location>
        <begin position="161"/>
        <end position="186"/>
    </location>
</feature>
<keyword evidence="5" id="KW-0406">Ion transport</keyword>
<gene>
    <name evidence="13" type="ORF">GCM10023330_02840</name>
</gene>
<evidence type="ECO:0000256" key="4">
    <source>
        <dbReference type="ARBA" id="ARBA00022989"/>
    </source>
</evidence>
<comment type="subcellular location">
    <subcellularLocation>
        <location evidence="1">Membrane</location>
        <topology evidence="1">Multi-pass membrane protein</topology>
    </subcellularLocation>
</comment>
<name>A0ABP9BWF8_9FLAO</name>
<dbReference type="EMBL" id="BAABJW010000001">
    <property type="protein sequence ID" value="GAA4800671.1"/>
    <property type="molecule type" value="Genomic_DNA"/>
</dbReference>
<feature type="transmembrane region" description="Helical" evidence="11">
    <location>
        <begin position="415"/>
        <end position="436"/>
    </location>
</feature>
<keyword evidence="9" id="KW-0407">Ion channel</keyword>
<evidence type="ECO:0000256" key="1">
    <source>
        <dbReference type="ARBA" id="ARBA00004141"/>
    </source>
</evidence>
<dbReference type="PROSITE" id="PS51371">
    <property type="entry name" value="CBS"/>
    <property type="match status" value="1"/>
</dbReference>
<dbReference type="CDD" id="cd02205">
    <property type="entry name" value="CBS_pair_SF"/>
    <property type="match status" value="1"/>
</dbReference>
<proteinExistence type="predicted"/>
<feature type="domain" description="CBS" evidence="12">
    <location>
        <begin position="470"/>
        <end position="529"/>
    </location>
</feature>
<evidence type="ECO:0000256" key="10">
    <source>
        <dbReference type="PROSITE-ProRule" id="PRU00703"/>
    </source>
</evidence>
<evidence type="ECO:0000256" key="9">
    <source>
        <dbReference type="ARBA" id="ARBA00023303"/>
    </source>
</evidence>
<feature type="transmembrane region" description="Helical" evidence="11">
    <location>
        <begin position="112"/>
        <end position="133"/>
    </location>
</feature>
<comment type="caution">
    <text evidence="13">The sequence shown here is derived from an EMBL/GenBank/DDBJ whole genome shotgun (WGS) entry which is preliminary data.</text>
</comment>
<evidence type="ECO:0000259" key="12">
    <source>
        <dbReference type="PROSITE" id="PS51371"/>
    </source>
</evidence>
<evidence type="ECO:0000256" key="11">
    <source>
        <dbReference type="SAM" id="Phobius"/>
    </source>
</evidence>
<keyword evidence="2" id="KW-0813">Transport</keyword>
<keyword evidence="8" id="KW-0868">Chloride</keyword>
<dbReference type="PRINTS" id="PR00762">
    <property type="entry name" value="CLCHANNEL"/>
</dbReference>